<comment type="similarity">
    <text evidence="1 4">Belongs to the plant dirigent protein family.</text>
</comment>
<evidence type="ECO:0000256" key="3">
    <source>
        <dbReference type="ARBA" id="ARBA00022525"/>
    </source>
</evidence>
<comment type="function">
    <text evidence="4">Dirigent proteins impart stereoselectivity on the phenoxy radical-coupling reaction, yielding optically active lignans from two molecules of coniferyl alcohol in the biosynthesis of lignans, flavonolignans, and alkaloids and thus plays a central role in plant secondary metabolism.</text>
</comment>
<dbReference type="InterPro" id="IPR004265">
    <property type="entry name" value="Dirigent"/>
</dbReference>
<evidence type="ECO:0000313" key="6">
    <source>
        <dbReference type="Proteomes" id="UP001367508"/>
    </source>
</evidence>
<evidence type="ECO:0000256" key="2">
    <source>
        <dbReference type="ARBA" id="ARBA00011738"/>
    </source>
</evidence>
<proteinExistence type="inferred from homology"/>
<dbReference type="Pfam" id="PF03018">
    <property type="entry name" value="Dirigent"/>
    <property type="match status" value="1"/>
</dbReference>
<dbReference type="Gene3D" id="2.40.480.10">
    <property type="entry name" value="Allene oxide cyclase-like"/>
    <property type="match status" value="1"/>
</dbReference>
<keyword evidence="3 4" id="KW-0964">Secreted</keyword>
<evidence type="ECO:0000256" key="4">
    <source>
        <dbReference type="RuleBase" id="RU363099"/>
    </source>
</evidence>
<dbReference type="GO" id="GO:0009699">
    <property type="term" value="P:phenylpropanoid biosynthetic process"/>
    <property type="evidence" value="ECO:0007669"/>
    <property type="project" value="UniProtKB-ARBA"/>
</dbReference>
<keyword evidence="4" id="KW-0052">Apoplast</keyword>
<dbReference type="AlphaFoldDB" id="A0AAN9LVM8"/>
<evidence type="ECO:0000313" key="5">
    <source>
        <dbReference type="EMBL" id="KAK7343275.1"/>
    </source>
</evidence>
<dbReference type="PANTHER" id="PTHR46215">
    <property type="entry name" value="DIRIGENT PROTEIN 24-RELATED"/>
    <property type="match status" value="1"/>
</dbReference>
<reference evidence="5 6" key="1">
    <citation type="submission" date="2024-01" db="EMBL/GenBank/DDBJ databases">
        <title>The genomes of 5 underutilized Papilionoideae crops provide insights into root nodulation and disease resistanc.</title>
        <authorList>
            <person name="Jiang F."/>
        </authorList>
    </citation>
    <scope>NUCLEOTIDE SEQUENCE [LARGE SCALE GENOMIC DNA]</scope>
    <source>
        <strain evidence="5">LVBAO_FW01</strain>
        <tissue evidence="5">Leaves</tissue>
    </source>
</reference>
<dbReference type="PANTHER" id="PTHR46215:SF17">
    <property type="entry name" value="DIRIGENT PROTEIN"/>
    <property type="match status" value="1"/>
</dbReference>
<protein>
    <recommendedName>
        <fullName evidence="4">Dirigent protein</fullName>
    </recommendedName>
</protein>
<gene>
    <name evidence="5" type="ORF">VNO77_11893</name>
</gene>
<comment type="subcellular location">
    <subcellularLocation>
        <location evidence="4">Secreted</location>
        <location evidence="4">Extracellular space</location>
        <location evidence="4">Apoplast</location>
    </subcellularLocation>
</comment>
<keyword evidence="6" id="KW-1185">Reference proteome</keyword>
<dbReference type="GO" id="GO:0048046">
    <property type="term" value="C:apoplast"/>
    <property type="evidence" value="ECO:0007669"/>
    <property type="project" value="UniProtKB-SubCell"/>
</dbReference>
<evidence type="ECO:0000256" key="1">
    <source>
        <dbReference type="ARBA" id="ARBA00010746"/>
    </source>
</evidence>
<dbReference type="EMBL" id="JAYMYQ010000003">
    <property type="protein sequence ID" value="KAK7343275.1"/>
    <property type="molecule type" value="Genomic_DNA"/>
</dbReference>
<comment type="caution">
    <text evidence="5">The sequence shown here is derived from an EMBL/GenBank/DDBJ whole genome shotgun (WGS) entry which is preliminary data.</text>
</comment>
<name>A0AAN9LVM8_CANGL</name>
<comment type="subunit">
    <text evidence="2 4">Homodimer.</text>
</comment>
<dbReference type="Proteomes" id="UP001367508">
    <property type="component" value="Unassembled WGS sequence"/>
</dbReference>
<accession>A0AAN9LVM8</accession>
<sequence length="256" mass="27423">MNLACKPMAEENYATMAKQNPSLMAIIMLLSLMNTINKASLARTLGNPTPNHNHGHHRITFLMRDMLNGSTQHSEKPATTKVTGQLPFSKPLGFHPPNGGIPIPQSTPTIPITASSTQVLDLSSIGFTFPTRATLQELEFGSVTSIDEELVEGDGDELQNLGKAQGVYVVSSEDGSSHMVAMTASFVKGGYQDGLRLFGVHRTDVFESHVAVIGGTGKYYGANGYAAVKVVDKVGSSTEEGKVTSSKFLLFDVYLS</sequence>
<organism evidence="5 6">
    <name type="scientific">Canavalia gladiata</name>
    <name type="common">Sword bean</name>
    <name type="synonym">Dolichos gladiatus</name>
    <dbReference type="NCBI Taxonomy" id="3824"/>
    <lineage>
        <taxon>Eukaryota</taxon>
        <taxon>Viridiplantae</taxon>
        <taxon>Streptophyta</taxon>
        <taxon>Embryophyta</taxon>
        <taxon>Tracheophyta</taxon>
        <taxon>Spermatophyta</taxon>
        <taxon>Magnoliopsida</taxon>
        <taxon>eudicotyledons</taxon>
        <taxon>Gunneridae</taxon>
        <taxon>Pentapetalae</taxon>
        <taxon>rosids</taxon>
        <taxon>fabids</taxon>
        <taxon>Fabales</taxon>
        <taxon>Fabaceae</taxon>
        <taxon>Papilionoideae</taxon>
        <taxon>50 kb inversion clade</taxon>
        <taxon>NPAAA clade</taxon>
        <taxon>indigoferoid/millettioid clade</taxon>
        <taxon>Phaseoleae</taxon>
        <taxon>Canavalia</taxon>
    </lineage>
</organism>
<dbReference type="InterPro" id="IPR044859">
    <property type="entry name" value="Allene_oxi_cyc_Dirigent"/>
</dbReference>